<accession>A0A8T2YAB7</accession>
<feature type="compositionally biased region" description="Basic and acidic residues" evidence="1">
    <location>
        <begin position="384"/>
        <end position="405"/>
    </location>
</feature>
<organism evidence="2 3">
    <name type="scientific">Populus deltoides</name>
    <name type="common">Eastern poplar</name>
    <name type="synonym">Eastern cottonwood</name>
    <dbReference type="NCBI Taxonomy" id="3696"/>
    <lineage>
        <taxon>Eukaryota</taxon>
        <taxon>Viridiplantae</taxon>
        <taxon>Streptophyta</taxon>
        <taxon>Embryophyta</taxon>
        <taxon>Tracheophyta</taxon>
        <taxon>Spermatophyta</taxon>
        <taxon>Magnoliopsida</taxon>
        <taxon>eudicotyledons</taxon>
        <taxon>Gunneridae</taxon>
        <taxon>Pentapetalae</taxon>
        <taxon>rosids</taxon>
        <taxon>fabids</taxon>
        <taxon>Malpighiales</taxon>
        <taxon>Salicaceae</taxon>
        <taxon>Saliceae</taxon>
        <taxon>Populus</taxon>
    </lineage>
</organism>
<dbReference type="Proteomes" id="UP000807159">
    <property type="component" value="Chromosome 8"/>
</dbReference>
<gene>
    <name evidence="2" type="ORF">H0E87_016669</name>
</gene>
<feature type="region of interest" description="Disordered" evidence="1">
    <location>
        <begin position="371"/>
        <end position="405"/>
    </location>
</feature>
<sequence>MEHHNKNPIKNLAEYASTAKEREAKIDFPLTVHNGTVEGTPLLHVLTRGADLKFFLSSRYALGCFISDTSSNIMQLSLKLMELRTIQEPLQAPQRAIETPPPPPSSLETLSPRIDELSVLKAGLRKVKSFQMTKKACHEENNYDRCCVRSEDAEDSYPFATDSLDNDGESEESNWDSSAQSSFNHETLGHANKAGGSFYSNAITNAEDESRIYYNHRKQDMGSLKRKLSFISAKPKSKGEPLLKKDCGEGGDDIDFDSRQLSSSDESSSGWNKLEEGSTTSRSSFSEFGDDKFAVGSWEAKKSERAAGDSACTALAVVIAKWLQSNQYEDAYYIIDALGERLYEGCNQAHVLKFDKDTTIWKLPMETKELDEKTAGNKVQPSSTKEKTRAERRSPSSPNECEKTPMEEEIVCKGKESCKEYIKSFLAAIPIRELRADIKKGLMASTPLHHRLQIEFHYTQLTQPVDENSARDVTIC</sequence>
<feature type="region of interest" description="Disordered" evidence="1">
    <location>
        <begin position="158"/>
        <end position="182"/>
    </location>
</feature>
<evidence type="ECO:0000313" key="3">
    <source>
        <dbReference type="Proteomes" id="UP000807159"/>
    </source>
</evidence>
<feature type="compositionally biased region" description="Low complexity" evidence="1">
    <location>
        <begin position="259"/>
        <end position="269"/>
    </location>
</feature>
<dbReference type="EMBL" id="JACEGQ020000008">
    <property type="protein sequence ID" value="KAH8501999.1"/>
    <property type="molecule type" value="Genomic_DNA"/>
</dbReference>
<name>A0A8T2YAB7_POPDE</name>
<keyword evidence="3" id="KW-1185">Reference proteome</keyword>
<evidence type="ECO:0000313" key="2">
    <source>
        <dbReference type="EMBL" id="KAH8501999.1"/>
    </source>
</evidence>
<comment type="caution">
    <text evidence="2">The sequence shown here is derived from an EMBL/GenBank/DDBJ whole genome shotgun (WGS) entry which is preliminary data.</text>
</comment>
<dbReference type="AlphaFoldDB" id="A0A8T2YAB7"/>
<evidence type="ECO:0000256" key="1">
    <source>
        <dbReference type="SAM" id="MobiDB-lite"/>
    </source>
</evidence>
<proteinExistence type="predicted"/>
<dbReference type="PANTHER" id="PTHR31182:SF23">
    <property type="entry name" value="SPLICING FACTOR 3A SUBUNIT"/>
    <property type="match status" value="1"/>
</dbReference>
<feature type="region of interest" description="Disordered" evidence="1">
    <location>
        <begin position="254"/>
        <end position="285"/>
    </location>
</feature>
<dbReference type="PANTHER" id="PTHR31182">
    <property type="entry name" value="C2 NT-TYPE DOMAIN-CONTAINING PROTEIN"/>
    <property type="match status" value="1"/>
</dbReference>
<feature type="compositionally biased region" description="Acidic residues" evidence="1">
    <location>
        <begin position="164"/>
        <end position="174"/>
    </location>
</feature>
<protein>
    <submittedName>
        <fullName evidence="2">Uncharacterized protein</fullName>
    </submittedName>
</protein>
<reference evidence="2" key="1">
    <citation type="journal article" date="2021" name="J. Hered.">
        <title>Genome Assembly of Salicaceae Populus deltoides (Eastern Cottonwood) I-69 Based on Nanopore Sequencing and Hi-C Technologies.</title>
        <authorList>
            <person name="Bai S."/>
            <person name="Wu H."/>
            <person name="Zhang J."/>
            <person name="Pan Z."/>
            <person name="Zhao W."/>
            <person name="Li Z."/>
            <person name="Tong C."/>
        </authorList>
    </citation>
    <scope>NUCLEOTIDE SEQUENCE</scope>
    <source>
        <tissue evidence="2">Leaf</tissue>
    </source>
</reference>